<dbReference type="Proteomes" id="UP000095751">
    <property type="component" value="Unassembled WGS sequence"/>
</dbReference>
<dbReference type="GO" id="GO:0016829">
    <property type="term" value="F:lyase activity"/>
    <property type="evidence" value="ECO:0007669"/>
    <property type="project" value="UniProtKB-KW"/>
</dbReference>
<dbReference type="PROSITE" id="PS51645">
    <property type="entry name" value="PHR_CRY_ALPHA_BETA"/>
    <property type="match status" value="1"/>
</dbReference>
<protein>
    <submittedName>
        <fullName evidence="2">Cryptochrome/photolyase FAD-binding domain-containing protein</fullName>
    </submittedName>
</protein>
<evidence type="ECO:0000259" key="1">
    <source>
        <dbReference type="PROSITE" id="PS51645"/>
    </source>
</evidence>
<dbReference type="InterPro" id="IPR036134">
    <property type="entry name" value="Crypto/Photolyase_FAD-like_sf"/>
</dbReference>
<proteinExistence type="predicted"/>
<dbReference type="SUPFAM" id="SSF52425">
    <property type="entry name" value="Cryptochrome/photolyase, N-terminal domain"/>
    <property type="match status" value="1"/>
</dbReference>
<sequence length="602" mass="68605">MTSEQTLLSSINLPACLKDRILCRAPPSPFSAAKQQQQQQHQQHHQQQHHQQHQPTYVLYLPTVVLRKRHNPAFAFACYLANYYNVPLIVLVTILDDKHLTRKPLSPICMTSRRLAFTLEALQESCCYEWETVHGAGVAIRVHSNGARTPHYLTLAHSAMAVVNDEPFVEPYRTYVRQIVKTCKSAGVSCWTVDGSTTVPPNLILQQQQQQQKVVIATTSSSSQTTATDGDLHFTGAPNKAWRWEKQTNAFRKKHVFSAYKDKSLDAPELICKLPCNFFRQQLDNMNDDKDNSNNNDDDSDDICGLKRILDLIPSKWKEDNASSPGQRPWTVKELTEIDDCKKWAISWEGADNTVLPCQQTNGSQNSAIRRWKHFISDESGGLKMYAKRRNQIINPHGVSRISCYLNLGILSIFDIIYDVWHIQSSRSGYTTGCNKYLEEVIKWREGSYVHAFASPDYHSQQILPSWSCRYLESLFHTTTKTGNTTTSSRGGYDYKQLETASTRDEIWNAMQSYLIDTGELHNNARMTWGKTVVHWQSCRSLPNDVLWQLCCLNDRFALDGLSPPSYGGILWCFGWGDKPTVGKKEETFTRAIKPSSIEQKE</sequence>
<reference evidence="2 3" key="1">
    <citation type="submission" date="2016-09" db="EMBL/GenBank/DDBJ databases">
        <title>Extensive genetic diversity and differential bi-allelic expression allows diatom success in the polar Southern Ocean.</title>
        <authorList>
            <consortium name="DOE Joint Genome Institute"/>
            <person name="Mock T."/>
            <person name="Otillar R.P."/>
            <person name="Strauss J."/>
            <person name="Dupont C."/>
            <person name="Frickenhaus S."/>
            <person name="Maumus F."/>
            <person name="Mcmullan M."/>
            <person name="Sanges R."/>
            <person name="Schmutz J."/>
            <person name="Toseland A."/>
            <person name="Valas R."/>
            <person name="Veluchamy A."/>
            <person name="Ward B.J."/>
            <person name="Allen A."/>
            <person name="Barry K."/>
            <person name="Falciatore A."/>
            <person name="Ferrante M."/>
            <person name="Fortunato A.E."/>
            <person name="Gloeckner G."/>
            <person name="Gruber A."/>
            <person name="Hipkin R."/>
            <person name="Janech M."/>
            <person name="Kroth P."/>
            <person name="Leese F."/>
            <person name="Lindquist E."/>
            <person name="Lyon B.R."/>
            <person name="Martin J."/>
            <person name="Mayer C."/>
            <person name="Parker M."/>
            <person name="Quesneville H."/>
            <person name="Raymond J."/>
            <person name="Uhlig C."/>
            <person name="Valentin K.U."/>
            <person name="Worden A.Z."/>
            <person name="Armbrust E.V."/>
            <person name="Bowler C."/>
            <person name="Green B."/>
            <person name="Moulton V."/>
            <person name="Van Oosterhout C."/>
            <person name="Grigoriev I."/>
        </authorList>
    </citation>
    <scope>NUCLEOTIDE SEQUENCE [LARGE SCALE GENOMIC DNA]</scope>
    <source>
        <strain evidence="2 3">CCMP1102</strain>
    </source>
</reference>
<dbReference type="InterPro" id="IPR036155">
    <property type="entry name" value="Crypto/Photolyase_N_sf"/>
</dbReference>
<dbReference type="PANTHER" id="PTHR10211:SF0">
    <property type="entry name" value="DEOXYRIBODIPYRIMIDINE PHOTO-LYASE"/>
    <property type="match status" value="1"/>
</dbReference>
<evidence type="ECO:0000313" key="2">
    <source>
        <dbReference type="EMBL" id="OEU12654.1"/>
    </source>
</evidence>
<dbReference type="Gene3D" id="1.10.579.10">
    <property type="entry name" value="DNA Cyclobutane Dipyrimidine Photolyase, subunit A, domain 3"/>
    <property type="match status" value="1"/>
</dbReference>
<organism evidence="2 3">
    <name type="scientific">Fragilariopsis cylindrus CCMP1102</name>
    <dbReference type="NCBI Taxonomy" id="635003"/>
    <lineage>
        <taxon>Eukaryota</taxon>
        <taxon>Sar</taxon>
        <taxon>Stramenopiles</taxon>
        <taxon>Ochrophyta</taxon>
        <taxon>Bacillariophyta</taxon>
        <taxon>Bacillariophyceae</taxon>
        <taxon>Bacillariophycidae</taxon>
        <taxon>Bacillariales</taxon>
        <taxon>Bacillariaceae</taxon>
        <taxon>Fragilariopsis</taxon>
    </lineage>
</organism>
<dbReference type="InterPro" id="IPR052219">
    <property type="entry name" value="Photolyase_Class-2"/>
</dbReference>
<keyword evidence="3" id="KW-1185">Reference proteome</keyword>
<dbReference type="InterPro" id="IPR014729">
    <property type="entry name" value="Rossmann-like_a/b/a_fold"/>
</dbReference>
<dbReference type="SUPFAM" id="SSF48173">
    <property type="entry name" value="Cryptochrome/photolyase FAD-binding domain"/>
    <property type="match status" value="1"/>
</dbReference>
<dbReference type="AlphaFoldDB" id="A0A1E7F3E5"/>
<dbReference type="KEGG" id="fcy:FRACYDRAFT_243910"/>
<dbReference type="InterPro" id="IPR006050">
    <property type="entry name" value="DNA_photolyase_N"/>
</dbReference>
<dbReference type="PANTHER" id="PTHR10211">
    <property type="entry name" value="DEOXYRIBODIPYRIMIDINE PHOTOLYASE"/>
    <property type="match status" value="1"/>
</dbReference>
<dbReference type="EMBL" id="KV784364">
    <property type="protein sequence ID" value="OEU12654.1"/>
    <property type="molecule type" value="Genomic_DNA"/>
</dbReference>
<evidence type="ECO:0000313" key="3">
    <source>
        <dbReference type="Proteomes" id="UP000095751"/>
    </source>
</evidence>
<dbReference type="OrthoDB" id="5368863at2759"/>
<gene>
    <name evidence="2" type="primary">CPD4a</name>
    <name evidence="2" type="ORF">FRACYDRAFT_243910</name>
</gene>
<keyword evidence="2" id="KW-0456">Lyase</keyword>
<accession>A0A1E7F3E5</accession>
<feature type="domain" description="Photolyase/cryptochrome alpha/beta" evidence="1">
    <location>
        <begin position="56"/>
        <end position="198"/>
    </location>
</feature>
<name>A0A1E7F3E5_9STRA</name>
<dbReference type="Gene3D" id="3.40.50.620">
    <property type="entry name" value="HUPs"/>
    <property type="match status" value="1"/>
</dbReference>
<dbReference type="InParanoid" id="A0A1E7F3E5"/>
<dbReference type="Gene3D" id="1.25.40.80">
    <property type="match status" value="1"/>
</dbReference>